<feature type="compositionally biased region" description="Polar residues" evidence="3">
    <location>
        <begin position="201"/>
        <end position="220"/>
    </location>
</feature>
<gene>
    <name evidence="4" type="ORF">BQ2448_3600</name>
</gene>
<sequence length="506" mass="57145">MSSSSTSILATIGTASFDTTSGQLLVSSDHFISTARSYAVHFTPSYILSFQTPPREPYQSIQPPGNQEEASAANDARPSKRKRVNRNREKLTPLEHWNVRHTALQRSRTDQETAQHHERILVRLQEAVDDVREKLLRGKRRDPPGSAVEIQEDSAQADRRLWLGDVDEEVRWEVKQDDGRQELDWVSLIELQQEIPDDKTATTPFRDNQHSQGGNLELSSTDLPNRIIMNDSFQRHAHLKLTSGPTLVLPPRSAFLLQDFTRWSLPGSPIQRFAQEIGGWDLVVLDPPWPNASAARSSSYQTFDPYALGKLDMTSLLQSETATRPTLIVVWLTNKIKYRRLLTNQLFPSWRIEPNTIASWYWIKTTSLGEPLWSLESTHRRTYEPLVIGYALPKNYDAEKYPLPALPREKVFMGVPLGHSRKPVLTDLVESFLVPRDEERGGVNVLELFARTTVGSISATIGEEELGGKDSKAGVWLSVGNEACKFNVVEEGGVYKGWLSKRKQAA</sequence>
<keyword evidence="2" id="KW-0175">Coiled coil</keyword>
<feature type="region of interest" description="Disordered" evidence="3">
    <location>
        <begin position="53"/>
        <end position="92"/>
    </location>
</feature>
<evidence type="ECO:0000313" key="4">
    <source>
        <dbReference type="EMBL" id="SCV70838.1"/>
    </source>
</evidence>
<dbReference type="GO" id="GO:0005634">
    <property type="term" value="C:nucleus"/>
    <property type="evidence" value="ECO:0007669"/>
    <property type="project" value="TreeGrafter"/>
</dbReference>
<evidence type="ECO:0000313" key="5">
    <source>
        <dbReference type="Proteomes" id="UP000198372"/>
    </source>
</evidence>
<accession>A0A238FI37</accession>
<keyword evidence="5" id="KW-1185">Reference proteome</keyword>
<feature type="compositionally biased region" description="Polar residues" evidence="3">
    <location>
        <begin position="59"/>
        <end position="69"/>
    </location>
</feature>
<dbReference type="OrthoDB" id="61116at2759"/>
<dbReference type="AlphaFoldDB" id="A0A238FI37"/>
<dbReference type="Proteomes" id="UP000198372">
    <property type="component" value="Unassembled WGS sequence"/>
</dbReference>
<proteinExistence type="inferred from homology"/>
<dbReference type="PANTHER" id="PTHR12829">
    <property type="entry name" value="N6-ADENOSINE-METHYLTRANSFERASE"/>
    <property type="match status" value="1"/>
</dbReference>
<evidence type="ECO:0000256" key="3">
    <source>
        <dbReference type="SAM" id="MobiDB-lite"/>
    </source>
</evidence>
<dbReference type="EMBL" id="FMSP01000006">
    <property type="protein sequence ID" value="SCV70838.1"/>
    <property type="molecule type" value="Genomic_DNA"/>
</dbReference>
<comment type="similarity">
    <text evidence="1">Belongs to the MT-A70-like family.</text>
</comment>
<reference evidence="5" key="1">
    <citation type="submission" date="2016-09" db="EMBL/GenBank/DDBJ databases">
        <authorList>
            <person name="Jeantristanb JTB J.-T."/>
            <person name="Ricardo R."/>
        </authorList>
    </citation>
    <scope>NUCLEOTIDE SEQUENCE [LARGE SCALE GENOMIC DNA]</scope>
</reference>
<evidence type="ECO:0000256" key="2">
    <source>
        <dbReference type="SAM" id="Coils"/>
    </source>
</evidence>
<dbReference type="STRING" id="269621.A0A238FI37"/>
<dbReference type="Pfam" id="PF05063">
    <property type="entry name" value="MT-A70"/>
    <property type="match status" value="1"/>
</dbReference>
<name>A0A238FI37_9BASI</name>
<organism evidence="4 5">
    <name type="scientific">Microbotryum intermedium</name>
    <dbReference type="NCBI Taxonomy" id="269621"/>
    <lineage>
        <taxon>Eukaryota</taxon>
        <taxon>Fungi</taxon>
        <taxon>Dikarya</taxon>
        <taxon>Basidiomycota</taxon>
        <taxon>Pucciniomycotina</taxon>
        <taxon>Microbotryomycetes</taxon>
        <taxon>Microbotryales</taxon>
        <taxon>Microbotryaceae</taxon>
        <taxon>Microbotryum</taxon>
    </lineage>
</organism>
<feature type="coiled-coil region" evidence="2">
    <location>
        <begin position="114"/>
        <end position="141"/>
    </location>
</feature>
<evidence type="ECO:0000256" key="1">
    <source>
        <dbReference type="PROSITE-ProRule" id="PRU00489"/>
    </source>
</evidence>
<dbReference type="GO" id="GO:0008168">
    <property type="term" value="F:methyltransferase activity"/>
    <property type="evidence" value="ECO:0007669"/>
    <property type="project" value="TreeGrafter"/>
</dbReference>
<dbReference type="PROSITE" id="PS51143">
    <property type="entry name" value="MT_A70"/>
    <property type="match status" value="1"/>
</dbReference>
<dbReference type="PANTHER" id="PTHR12829:SF4">
    <property type="entry name" value="N(6)-ADENINE-SPECIFIC METHYLTRANSFERASE METTL4"/>
    <property type="match status" value="1"/>
</dbReference>
<protein>
    <submittedName>
        <fullName evidence="4">BQ2448_3600 protein</fullName>
    </submittedName>
</protein>
<dbReference type="InterPro" id="IPR007757">
    <property type="entry name" value="MT-A70-like"/>
</dbReference>
<feature type="region of interest" description="Disordered" evidence="3">
    <location>
        <begin position="197"/>
        <end position="220"/>
    </location>
</feature>